<protein>
    <submittedName>
        <fullName evidence="2">Reverse transcriptase</fullName>
    </submittedName>
</protein>
<dbReference type="InterPro" id="IPR025960">
    <property type="entry name" value="RVT_N"/>
</dbReference>
<dbReference type="EMBL" id="BA000039">
    <property type="protein sequence ID" value="BAC07861.1"/>
    <property type="molecule type" value="Genomic_DNA"/>
</dbReference>
<keyword evidence="2" id="KW-0548">Nucleotidyltransferase</keyword>
<dbReference type="KEGG" id="tel:tlr0522"/>
<evidence type="ECO:0000313" key="4">
    <source>
        <dbReference type="Proteomes" id="UP000000440"/>
    </source>
</evidence>
<dbReference type="PATRIC" id="fig|197221.4.peg.323"/>
<dbReference type="CDD" id="cd01651">
    <property type="entry name" value="RT_G2_intron"/>
    <property type="match status" value="1"/>
</dbReference>
<dbReference type="Pfam" id="PF13655">
    <property type="entry name" value="RVT_N"/>
    <property type="match status" value="1"/>
</dbReference>
<dbReference type="SMR" id="Q8CM00"/>
<dbReference type="Gene3D" id="1.10.30.50">
    <property type="match status" value="1"/>
</dbReference>
<dbReference type="InterPro" id="IPR043502">
    <property type="entry name" value="DNA/RNA_pol_sf"/>
</dbReference>
<dbReference type="EnsemblBacteria" id="BAC08074">
    <property type="protein sequence ID" value="BAC08074"/>
    <property type="gene ID" value="BAC08074"/>
</dbReference>
<gene>
    <name evidence="2" type="ordered locus">tlr0308</name>
    <name evidence="3" type="ordered locus">tlr0522</name>
</gene>
<dbReference type="Pfam" id="PF08388">
    <property type="entry name" value="GIIM"/>
    <property type="match status" value="1"/>
</dbReference>
<reference evidence="2 4" key="1">
    <citation type="journal article" date="2002" name="DNA Res.">
        <title>Complete genome structure of the thermophilic cyanobacterium Thermosynechococcus elongatus BP-1.</title>
        <authorList>
            <person name="Nakamura Y."/>
            <person name="Kaneko T."/>
            <person name="Sato S."/>
            <person name="Ikeuchi M."/>
            <person name="Katoh H."/>
            <person name="Sasamoto S."/>
            <person name="Watanabe A."/>
            <person name="Iriguchi M."/>
            <person name="Kawashima K."/>
            <person name="Kimura T."/>
            <person name="Kishida Y."/>
            <person name="Kiyokawa C."/>
            <person name="Kohara M."/>
            <person name="Matsumoto M."/>
            <person name="Matsuno A."/>
            <person name="Nakazaki N."/>
            <person name="Shimpo S."/>
            <person name="Sugimoto M."/>
            <person name="Takeuchi C."/>
            <person name="Yamada M."/>
            <person name="Tabata S."/>
        </authorList>
    </citation>
    <scope>NUCLEOTIDE SEQUENCE [LARGE SCALE GENOMIC DNA]</scope>
    <source>
        <strain evidence="2">BP-1</strain>
        <strain evidence="4">IAM M-273 / NIES-2133 / BP-1</strain>
    </source>
</reference>
<name>Q8CM00_THEVB</name>
<dbReference type="GO" id="GO:0004519">
    <property type="term" value="F:endonuclease activity"/>
    <property type="evidence" value="ECO:0007669"/>
    <property type="project" value="InterPro"/>
</dbReference>
<dbReference type="CDD" id="cd00085">
    <property type="entry name" value="HNHc"/>
    <property type="match status" value="1"/>
</dbReference>
<dbReference type="InterPro" id="IPR002711">
    <property type="entry name" value="HNH"/>
</dbReference>
<keyword evidence="4" id="KW-1185">Reference proteome</keyword>
<dbReference type="NCBIfam" id="TIGR04416">
    <property type="entry name" value="group_II_RT_mat"/>
    <property type="match status" value="1"/>
</dbReference>
<dbReference type="SUPFAM" id="SSF56672">
    <property type="entry name" value="DNA/RNA polymerases"/>
    <property type="match status" value="1"/>
</dbReference>
<evidence type="ECO:0000313" key="3">
    <source>
        <dbReference type="EMBL" id="BAC08074.1"/>
    </source>
</evidence>
<dbReference type="InterPro" id="IPR043128">
    <property type="entry name" value="Rev_trsase/Diguanyl_cyclase"/>
</dbReference>
<dbReference type="GO" id="GO:0008270">
    <property type="term" value="F:zinc ion binding"/>
    <property type="evidence" value="ECO:0007669"/>
    <property type="project" value="InterPro"/>
</dbReference>
<dbReference type="SMART" id="SM00507">
    <property type="entry name" value="HNHc"/>
    <property type="match status" value="1"/>
</dbReference>
<dbReference type="EnsemblBacteria" id="BAC07861">
    <property type="protein sequence ID" value="BAC07861"/>
    <property type="gene ID" value="BAC07861"/>
</dbReference>
<dbReference type="GO" id="GO:0003676">
    <property type="term" value="F:nucleic acid binding"/>
    <property type="evidence" value="ECO:0007669"/>
    <property type="project" value="InterPro"/>
</dbReference>
<sequence length="564" mass="64688">MPPCYPTMTVDQTTGAVTNQTETSWHSINWTKANREVKRLQVRIAKAVKEGRWGKVKALQWLLTHSFYGKALAVKRVTDNSGSRTPGVDGITWSTQEQKTQAIKSLRRRGYKPQPLRRVYIPKANGKQRPLGIPTMKDRAMQALYALALEPVAETTADRNSYGFRRGRCTADAAGQCFLALAKAKSAEHVLDADISGCFDNISHEWLLANTPLDKGILRKWLKSGFVWKQQLFPTHAGTPQGGVISPVLANITLDGMEELLAKHLRGQKVNLIRYADDFVVTGKDEETLEKARNLIQEFLKERGLTLSPEKTKIVHIEEGFDFLGWNIRKYNGVLLIKPAKKNVKAFLKKIRDTLRELRTATQEIVIDTLNPIIRGWANYHKGQVSKETFNRVDFATWHKLWRWARRRHPNKPAQWVKDKYFIKNGSRDWVFGMVMKDKNGELRTKRLIKTSDTRIQRHVKIKADANPFLPEWAEYFEKRKKLKKAPAQYRRIRRELWKKQGGICPVCGGEIEQDMLTDIHHILPKHKGGSDDLDNLVLIHANCHKQVHSRDGQHSRSLLKEGL</sequence>
<dbReference type="InterPro" id="IPR051083">
    <property type="entry name" value="GrpII_Intron_Splice-Mob/Def"/>
</dbReference>
<dbReference type="AlphaFoldDB" id="Q8CM00"/>
<keyword evidence="2" id="KW-0695">RNA-directed DNA polymerase</keyword>
<dbReference type="PANTHER" id="PTHR34047">
    <property type="entry name" value="NUCLEAR INTRON MATURASE 1, MITOCHONDRIAL-RELATED"/>
    <property type="match status" value="1"/>
</dbReference>
<dbReference type="InterPro" id="IPR013597">
    <property type="entry name" value="Mat_intron_G2"/>
</dbReference>
<dbReference type="eggNOG" id="COG1403">
    <property type="taxonomic scope" value="Bacteria"/>
</dbReference>
<accession>Q8CM00</accession>
<dbReference type="Gene3D" id="3.30.70.270">
    <property type="match status" value="1"/>
</dbReference>
<dbReference type="PROSITE" id="PS50878">
    <property type="entry name" value="RT_POL"/>
    <property type="match status" value="1"/>
</dbReference>
<organism evidence="2 4">
    <name type="scientific">Thermosynechococcus vestitus (strain NIES-2133 / IAM M-273 / BP-1)</name>
    <dbReference type="NCBI Taxonomy" id="197221"/>
    <lineage>
        <taxon>Bacteria</taxon>
        <taxon>Bacillati</taxon>
        <taxon>Cyanobacteriota</taxon>
        <taxon>Cyanophyceae</taxon>
        <taxon>Acaryochloridales</taxon>
        <taxon>Thermosynechococcaceae</taxon>
        <taxon>Thermosynechococcus</taxon>
    </lineage>
</organism>
<evidence type="ECO:0000259" key="1">
    <source>
        <dbReference type="PROSITE" id="PS50878"/>
    </source>
</evidence>
<dbReference type="PANTHER" id="PTHR34047:SF8">
    <property type="entry name" value="PROTEIN YKFC"/>
    <property type="match status" value="1"/>
</dbReference>
<dbReference type="Proteomes" id="UP000000440">
    <property type="component" value="Chromosome"/>
</dbReference>
<dbReference type="eggNOG" id="COG3344">
    <property type="taxonomic scope" value="Bacteria"/>
</dbReference>
<feature type="domain" description="Reverse transcriptase" evidence="1">
    <location>
        <begin position="102"/>
        <end position="328"/>
    </location>
</feature>
<dbReference type="GO" id="GO:0003964">
    <property type="term" value="F:RNA-directed DNA polymerase activity"/>
    <property type="evidence" value="ECO:0007669"/>
    <property type="project" value="UniProtKB-KW"/>
</dbReference>
<dbReference type="InterPro" id="IPR003615">
    <property type="entry name" value="HNH_nuc"/>
</dbReference>
<dbReference type="EMBL" id="BA000039">
    <property type="protein sequence ID" value="BAC08074.1"/>
    <property type="molecule type" value="Genomic_DNA"/>
</dbReference>
<keyword evidence="2" id="KW-0808">Transferase</keyword>
<dbReference type="KEGG" id="tel:tlr0308"/>
<dbReference type="Pfam" id="PF00078">
    <property type="entry name" value="RVT_1"/>
    <property type="match status" value="1"/>
</dbReference>
<dbReference type="InterPro" id="IPR030931">
    <property type="entry name" value="Group_II_RT_mat"/>
</dbReference>
<proteinExistence type="predicted"/>
<dbReference type="Pfam" id="PF01844">
    <property type="entry name" value="HNH"/>
    <property type="match status" value="1"/>
</dbReference>
<evidence type="ECO:0000313" key="2">
    <source>
        <dbReference type="EMBL" id="BAC07861.1"/>
    </source>
</evidence>
<dbReference type="RefSeq" id="WP_011056164.1">
    <property type="nucleotide sequence ID" value="NC_004113.1"/>
</dbReference>
<dbReference type="InterPro" id="IPR000477">
    <property type="entry name" value="RT_dom"/>
</dbReference>